<keyword evidence="1" id="KW-1133">Transmembrane helix</keyword>
<reference evidence="2" key="1">
    <citation type="submission" date="2021-06" db="EMBL/GenBank/DDBJ databases">
        <authorList>
            <person name="Criscuolo A."/>
        </authorList>
    </citation>
    <scope>NUCLEOTIDE SEQUENCE</scope>
    <source>
        <strain evidence="2">CIP111600</strain>
    </source>
</reference>
<dbReference type="Proteomes" id="UP000693672">
    <property type="component" value="Unassembled WGS sequence"/>
</dbReference>
<keyword evidence="3" id="KW-1185">Reference proteome</keyword>
<accession>A0A916K180</accession>
<proteinExistence type="predicted"/>
<organism evidence="2 3">
    <name type="scientific">Paenibacillus solanacearum</name>
    <dbReference type="NCBI Taxonomy" id="2048548"/>
    <lineage>
        <taxon>Bacteria</taxon>
        <taxon>Bacillati</taxon>
        <taxon>Bacillota</taxon>
        <taxon>Bacilli</taxon>
        <taxon>Bacillales</taxon>
        <taxon>Paenibacillaceae</taxon>
        <taxon>Paenibacillus</taxon>
    </lineage>
</organism>
<name>A0A916K180_9BACL</name>
<dbReference type="EMBL" id="CAJVAS010000010">
    <property type="protein sequence ID" value="CAG7625404.1"/>
    <property type="molecule type" value="Genomic_DNA"/>
</dbReference>
<keyword evidence="1" id="KW-0472">Membrane</keyword>
<sequence length="33" mass="3611">MVTAIIIVSIIIALIISAMAIYVTNKAYSRKDD</sequence>
<keyword evidence="1" id="KW-0812">Transmembrane</keyword>
<gene>
    <name evidence="2" type="ORF">PAESOLCIP111_02722</name>
</gene>
<evidence type="ECO:0000256" key="1">
    <source>
        <dbReference type="SAM" id="Phobius"/>
    </source>
</evidence>
<comment type="caution">
    <text evidence="2">The sequence shown here is derived from an EMBL/GenBank/DDBJ whole genome shotgun (WGS) entry which is preliminary data.</text>
</comment>
<feature type="transmembrane region" description="Helical" evidence="1">
    <location>
        <begin position="6"/>
        <end position="24"/>
    </location>
</feature>
<dbReference type="AlphaFoldDB" id="A0A916K180"/>
<evidence type="ECO:0000313" key="3">
    <source>
        <dbReference type="Proteomes" id="UP000693672"/>
    </source>
</evidence>
<evidence type="ECO:0008006" key="4">
    <source>
        <dbReference type="Google" id="ProtNLM"/>
    </source>
</evidence>
<protein>
    <recommendedName>
        <fullName evidence="4">YtzI protein</fullName>
    </recommendedName>
</protein>
<evidence type="ECO:0000313" key="2">
    <source>
        <dbReference type="EMBL" id="CAG7625404.1"/>
    </source>
</evidence>